<proteinExistence type="predicted"/>
<keyword evidence="3" id="KW-1133">Transmembrane helix</keyword>
<evidence type="ECO:0000256" key="5">
    <source>
        <dbReference type="SAM" id="SignalP"/>
    </source>
</evidence>
<feature type="signal peptide" evidence="5">
    <location>
        <begin position="1"/>
        <end position="24"/>
    </location>
</feature>
<keyword evidence="8" id="KW-1185">Reference proteome</keyword>
<accession>A0A1W0X5B3</accession>
<dbReference type="GO" id="GO:0016020">
    <property type="term" value="C:membrane"/>
    <property type="evidence" value="ECO:0007669"/>
    <property type="project" value="UniProtKB-SubCell"/>
</dbReference>
<keyword evidence="5" id="KW-0732">Signal</keyword>
<evidence type="ECO:0000256" key="2">
    <source>
        <dbReference type="ARBA" id="ARBA00022692"/>
    </source>
</evidence>
<keyword evidence="4" id="KW-0472">Membrane</keyword>
<evidence type="ECO:0000259" key="6">
    <source>
        <dbReference type="Pfam" id="PF01094"/>
    </source>
</evidence>
<protein>
    <recommendedName>
        <fullName evidence="6">Receptor ligand binding region domain-containing protein</fullName>
    </recommendedName>
</protein>
<gene>
    <name evidence="7" type="ORF">BV898_03548</name>
</gene>
<dbReference type="Proteomes" id="UP000192578">
    <property type="component" value="Unassembled WGS sequence"/>
</dbReference>
<keyword evidence="2" id="KW-0812">Transmembrane</keyword>
<feature type="chain" id="PRO_5012754557" description="Receptor ligand binding region domain-containing protein" evidence="5">
    <location>
        <begin position="25"/>
        <end position="411"/>
    </location>
</feature>
<dbReference type="Gene3D" id="3.40.50.2300">
    <property type="match status" value="1"/>
</dbReference>
<reference evidence="8" key="1">
    <citation type="submission" date="2017-01" db="EMBL/GenBank/DDBJ databases">
        <title>Comparative genomics of anhydrobiosis in the tardigrade Hypsibius dujardini.</title>
        <authorList>
            <person name="Yoshida Y."/>
            <person name="Koutsovoulos G."/>
            <person name="Laetsch D."/>
            <person name="Stevens L."/>
            <person name="Kumar S."/>
            <person name="Horikawa D."/>
            <person name="Ishino K."/>
            <person name="Komine S."/>
            <person name="Tomita M."/>
            <person name="Blaxter M."/>
            <person name="Arakawa K."/>
        </authorList>
    </citation>
    <scope>NUCLEOTIDE SEQUENCE [LARGE SCALE GENOMIC DNA]</scope>
    <source>
        <strain evidence="8">Z151</strain>
    </source>
</reference>
<evidence type="ECO:0000256" key="4">
    <source>
        <dbReference type="ARBA" id="ARBA00023136"/>
    </source>
</evidence>
<evidence type="ECO:0000313" key="8">
    <source>
        <dbReference type="Proteomes" id="UP000192578"/>
    </source>
</evidence>
<dbReference type="Pfam" id="PF01094">
    <property type="entry name" value="ANF_receptor"/>
    <property type="match status" value="1"/>
</dbReference>
<sequence length="411" mass="46761">MVLMTFKGIIYFLVQFSVTFSVHGVVPKLGEMDRLLEVQIITPIPMAPRLYGALPFVGPAFETALKEIKQDYALLNVSQQYLIAPDNGRSGEECIEWESDNQLAEYYYRKRRPSANGTTPWVLFMTPGCTQSILGIQQFGNGLNKVVVTSSLNTRYQADKIGFPTLLNTVRSPQSSIAFHGTFLKLAQFYNWTTVGVVVEVGGLTKGYESVSQQIYALLSRATPHIQTTLIRISLTRAVSDDYLKALLNRLKAQIRIFYLIADSLPANKFLIQARRNGMTDGSYVYVLSTSLTQPFAGSRRRNNSDEHRFEEARLSYSSCLLLDYSSEGRFDLSRAMKDSDTYIEAWKAQSKRQYNVTIPLYRPAKDHQLAVSTVRWIIEQDIEGKLKNKYRLHVLSDKQIRQRLERGPHL</sequence>
<comment type="subcellular location">
    <subcellularLocation>
        <location evidence="1">Membrane</location>
    </subcellularLocation>
</comment>
<evidence type="ECO:0000256" key="1">
    <source>
        <dbReference type="ARBA" id="ARBA00004370"/>
    </source>
</evidence>
<dbReference type="InterPro" id="IPR028082">
    <property type="entry name" value="Peripla_BP_I"/>
</dbReference>
<feature type="domain" description="Receptor ligand binding region" evidence="6">
    <location>
        <begin position="58"/>
        <end position="297"/>
    </location>
</feature>
<dbReference type="InterPro" id="IPR001828">
    <property type="entry name" value="ANF_lig-bd_rcpt"/>
</dbReference>
<dbReference type="SUPFAM" id="SSF53822">
    <property type="entry name" value="Periplasmic binding protein-like I"/>
    <property type="match status" value="1"/>
</dbReference>
<evidence type="ECO:0000256" key="3">
    <source>
        <dbReference type="ARBA" id="ARBA00022989"/>
    </source>
</evidence>
<evidence type="ECO:0000313" key="7">
    <source>
        <dbReference type="EMBL" id="OQV22719.1"/>
    </source>
</evidence>
<organism evidence="7 8">
    <name type="scientific">Hypsibius exemplaris</name>
    <name type="common">Freshwater tardigrade</name>
    <dbReference type="NCBI Taxonomy" id="2072580"/>
    <lineage>
        <taxon>Eukaryota</taxon>
        <taxon>Metazoa</taxon>
        <taxon>Ecdysozoa</taxon>
        <taxon>Tardigrada</taxon>
        <taxon>Eutardigrada</taxon>
        <taxon>Parachela</taxon>
        <taxon>Hypsibioidea</taxon>
        <taxon>Hypsibiidae</taxon>
        <taxon>Hypsibius</taxon>
    </lineage>
</organism>
<name>A0A1W0X5B3_HYPEX</name>
<dbReference type="AlphaFoldDB" id="A0A1W0X5B3"/>
<dbReference type="EMBL" id="MTYJ01000016">
    <property type="protein sequence ID" value="OQV22719.1"/>
    <property type="molecule type" value="Genomic_DNA"/>
</dbReference>
<comment type="caution">
    <text evidence="7">The sequence shown here is derived from an EMBL/GenBank/DDBJ whole genome shotgun (WGS) entry which is preliminary data.</text>
</comment>